<feature type="binding site" evidence="4">
    <location>
        <position position="29"/>
    </location>
    <ligand>
        <name>Mg(2+)</name>
        <dbReference type="ChEBI" id="CHEBI:18420"/>
        <label>1</label>
        <note>catalytic</note>
    </ligand>
</feature>
<evidence type="ECO:0000256" key="1">
    <source>
        <dbReference type="ARBA" id="ARBA00009759"/>
    </source>
</evidence>
<dbReference type="EMBL" id="AP018052">
    <property type="protein sequence ID" value="BAZ93263.1"/>
    <property type="molecule type" value="Genomic_DNA"/>
</dbReference>
<gene>
    <name evidence="5" type="ORF">FOKN1_0861</name>
</gene>
<feature type="binding site" evidence="4">
    <location>
        <position position="175"/>
    </location>
    <ligand>
        <name>Mg(2+)</name>
        <dbReference type="ChEBI" id="CHEBI:18420"/>
        <label>1</label>
        <note>catalytic</note>
    </ligand>
</feature>
<evidence type="ECO:0000256" key="2">
    <source>
        <dbReference type="ARBA" id="ARBA00022723"/>
    </source>
</evidence>
<dbReference type="PANTHER" id="PTHR20854">
    <property type="entry name" value="INOSITOL MONOPHOSPHATASE"/>
    <property type="match status" value="1"/>
</dbReference>
<dbReference type="GO" id="GO:0046872">
    <property type="term" value="F:metal ion binding"/>
    <property type="evidence" value="ECO:0007669"/>
    <property type="project" value="UniProtKB-KW"/>
</dbReference>
<dbReference type="InterPro" id="IPR000760">
    <property type="entry name" value="Inositol_monophosphatase-like"/>
</dbReference>
<dbReference type="GO" id="GO:0008934">
    <property type="term" value="F:inositol monophosphate 1-phosphatase activity"/>
    <property type="evidence" value="ECO:0007669"/>
    <property type="project" value="TreeGrafter"/>
</dbReference>
<comment type="similarity">
    <text evidence="1">Belongs to the inositol monophosphatase superfamily.</text>
</comment>
<dbReference type="Pfam" id="PF00459">
    <property type="entry name" value="Inositol_P"/>
    <property type="match status" value="1"/>
</dbReference>
<reference evidence="5 6" key="1">
    <citation type="submission" date="2017-05" db="EMBL/GenBank/DDBJ databases">
        <title>Thiocyanate degradation by Thiohalobacter thiocyanaticus FOKN1.</title>
        <authorList>
            <person name="Oshiki M."/>
            <person name="Fukushima T."/>
            <person name="Kawano S."/>
            <person name="Nakagawa J."/>
        </authorList>
    </citation>
    <scope>NUCLEOTIDE SEQUENCE [LARGE SCALE GENOMIC DNA]</scope>
    <source>
        <strain evidence="5 6">FOKN1</strain>
    </source>
</reference>
<evidence type="ECO:0000256" key="3">
    <source>
        <dbReference type="ARBA" id="ARBA00022842"/>
    </source>
</evidence>
<proteinExistence type="inferred from homology"/>
<evidence type="ECO:0000313" key="6">
    <source>
        <dbReference type="Proteomes" id="UP000218765"/>
    </source>
</evidence>
<name>A0A1Z4VP37_9GAMM</name>
<dbReference type="Gene3D" id="3.30.540.10">
    <property type="entry name" value="Fructose-1,6-Bisphosphatase, subunit A, domain 1"/>
    <property type="match status" value="1"/>
</dbReference>
<dbReference type="KEGG" id="ttc:FOKN1_0861"/>
<dbReference type="CDD" id="cd01637">
    <property type="entry name" value="IMPase_like"/>
    <property type="match status" value="1"/>
</dbReference>
<dbReference type="GO" id="GO:0046854">
    <property type="term" value="P:phosphatidylinositol phosphate biosynthetic process"/>
    <property type="evidence" value="ECO:0007669"/>
    <property type="project" value="InterPro"/>
</dbReference>
<accession>A0A1Z4VP37</accession>
<comment type="cofactor">
    <cofactor evidence="4">
        <name>Mg(2+)</name>
        <dbReference type="ChEBI" id="CHEBI:18420"/>
    </cofactor>
</comment>
<dbReference type="PANTHER" id="PTHR20854:SF4">
    <property type="entry name" value="INOSITOL-1-MONOPHOSPHATASE-RELATED"/>
    <property type="match status" value="1"/>
</dbReference>
<evidence type="ECO:0000256" key="4">
    <source>
        <dbReference type="PIRSR" id="PIRSR600760-2"/>
    </source>
</evidence>
<dbReference type="GO" id="GO:0006020">
    <property type="term" value="P:inositol metabolic process"/>
    <property type="evidence" value="ECO:0007669"/>
    <property type="project" value="TreeGrafter"/>
</dbReference>
<feature type="binding site" evidence="4">
    <location>
        <position position="51"/>
    </location>
    <ligand>
        <name>Mg(2+)</name>
        <dbReference type="ChEBI" id="CHEBI:18420"/>
        <label>1</label>
        <note>catalytic</note>
    </ligand>
</feature>
<dbReference type="Gene3D" id="3.40.190.80">
    <property type="match status" value="1"/>
</dbReference>
<dbReference type="InterPro" id="IPR020550">
    <property type="entry name" value="Inositol_monophosphatase_CS"/>
</dbReference>
<feature type="binding site" evidence="4">
    <location>
        <position position="53"/>
    </location>
    <ligand>
        <name>Mg(2+)</name>
        <dbReference type="ChEBI" id="CHEBI:18420"/>
        <label>1</label>
        <note>catalytic</note>
    </ligand>
</feature>
<protein>
    <submittedName>
        <fullName evidence="5">Fructose-1,6-bisphosphatase</fullName>
    </submittedName>
</protein>
<dbReference type="SUPFAM" id="SSF56655">
    <property type="entry name" value="Carbohydrate phosphatase"/>
    <property type="match status" value="1"/>
</dbReference>
<organism evidence="5 6">
    <name type="scientific">Thiohalobacter thiocyanaticus</name>
    <dbReference type="NCBI Taxonomy" id="585455"/>
    <lineage>
        <taxon>Bacteria</taxon>
        <taxon>Pseudomonadati</taxon>
        <taxon>Pseudomonadota</taxon>
        <taxon>Gammaproteobacteria</taxon>
        <taxon>Thiohalobacterales</taxon>
        <taxon>Thiohalobacteraceae</taxon>
        <taxon>Thiohalobacter</taxon>
    </lineage>
</organism>
<dbReference type="GO" id="GO:0007165">
    <property type="term" value="P:signal transduction"/>
    <property type="evidence" value="ECO:0007669"/>
    <property type="project" value="TreeGrafter"/>
</dbReference>
<dbReference type="PROSITE" id="PS00630">
    <property type="entry name" value="IMP_2"/>
    <property type="match status" value="1"/>
</dbReference>
<feature type="binding site" evidence="4">
    <location>
        <position position="54"/>
    </location>
    <ligand>
        <name>Mg(2+)</name>
        <dbReference type="ChEBI" id="CHEBI:18420"/>
        <label>1</label>
        <note>catalytic</note>
    </ligand>
</feature>
<dbReference type="PRINTS" id="PR00377">
    <property type="entry name" value="IMPHPHTASES"/>
</dbReference>
<keyword evidence="6" id="KW-1185">Reference proteome</keyword>
<sequence>MLTEADLAVDARLREQLHELHPEAAFLSEEMSAAEQEMLLADTDTPLWCLDPLDGTSNFAAGIPCFGISLALIRGGEVELGIIYDPLRDECFSAQKGRGAYLNHRELQAAASGIELQRAVAMVDFKRLTPTLRRRLVEQPPYSSQRNFGSCALEWGWMAAGRGHVYLHGGQKLWDLAAGSLILTEAGGTCRTLDGEDVFAPRLAPRSVVSASDPALFTAWRDWLAEND</sequence>
<keyword evidence="2 4" id="KW-0479">Metal-binding</keyword>
<dbReference type="Proteomes" id="UP000218765">
    <property type="component" value="Chromosome"/>
</dbReference>
<evidence type="ECO:0000313" key="5">
    <source>
        <dbReference type="EMBL" id="BAZ93263.1"/>
    </source>
</evidence>
<keyword evidence="3 4" id="KW-0460">Magnesium</keyword>
<dbReference type="AlphaFoldDB" id="A0A1Z4VP37"/>